<dbReference type="GO" id="GO:0030245">
    <property type="term" value="P:cellulose catabolic process"/>
    <property type="evidence" value="ECO:0007669"/>
    <property type="project" value="UniProtKB-UniPathway"/>
</dbReference>
<dbReference type="EMBL" id="KV878345">
    <property type="protein sequence ID" value="OJJ45297.1"/>
    <property type="molecule type" value="Genomic_DNA"/>
</dbReference>
<dbReference type="PANTHER" id="PTHR42715:SF10">
    <property type="entry name" value="BETA-GLUCOSIDASE"/>
    <property type="match status" value="1"/>
</dbReference>
<dbReference type="GeneID" id="34617071"/>
<evidence type="ECO:0000256" key="10">
    <source>
        <dbReference type="ARBA" id="ARBA00023326"/>
    </source>
</evidence>
<dbReference type="SMART" id="SM01217">
    <property type="entry name" value="Fn3_like"/>
    <property type="match status" value="1"/>
</dbReference>
<dbReference type="STRING" id="1073090.A0A1L9SDY9"/>
<dbReference type="InterPro" id="IPR019800">
    <property type="entry name" value="Glyco_hydro_3_AS"/>
</dbReference>
<dbReference type="UniPathway" id="UPA00696"/>
<proteinExistence type="inferred from homology"/>
<evidence type="ECO:0000256" key="8">
    <source>
        <dbReference type="ARBA" id="ARBA00023277"/>
    </source>
</evidence>
<dbReference type="Gene3D" id="3.40.50.1700">
    <property type="entry name" value="Glycoside hydrolase family 3 C-terminal domain"/>
    <property type="match status" value="1"/>
</dbReference>
<keyword evidence="6" id="KW-0136">Cellulose degradation</keyword>
<dbReference type="Pfam" id="PF00933">
    <property type="entry name" value="Glyco_hydro_3"/>
    <property type="match status" value="1"/>
</dbReference>
<evidence type="ECO:0000256" key="4">
    <source>
        <dbReference type="ARBA" id="ARBA00012744"/>
    </source>
</evidence>
<reference evidence="14" key="1">
    <citation type="journal article" date="2017" name="Genome Biol.">
        <title>Comparative genomics reveals high biological diversity and specific adaptations in the industrially and medically important fungal genus Aspergillus.</title>
        <authorList>
            <person name="de Vries R.P."/>
            <person name="Riley R."/>
            <person name="Wiebenga A."/>
            <person name="Aguilar-Osorio G."/>
            <person name="Amillis S."/>
            <person name="Uchima C.A."/>
            <person name="Anderluh G."/>
            <person name="Asadollahi M."/>
            <person name="Askin M."/>
            <person name="Barry K."/>
            <person name="Battaglia E."/>
            <person name="Bayram O."/>
            <person name="Benocci T."/>
            <person name="Braus-Stromeyer S.A."/>
            <person name="Caldana C."/>
            <person name="Canovas D."/>
            <person name="Cerqueira G.C."/>
            <person name="Chen F."/>
            <person name="Chen W."/>
            <person name="Choi C."/>
            <person name="Clum A."/>
            <person name="Dos Santos R.A."/>
            <person name="Damasio A.R."/>
            <person name="Diallinas G."/>
            <person name="Emri T."/>
            <person name="Fekete E."/>
            <person name="Flipphi M."/>
            <person name="Freyberg S."/>
            <person name="Gallo A."/>
            <person name="Gournas C."/>
            <person name="Habgood R."/>
            <person name="Hainaut M."/>
            <person name="Harispe M.L."/>
            <person name="Henrissat B."/>
            <person name="Hilden K.S."/>
            <person name="Hope R."/>
            <person name="Hossain A."/>
            <person name="Karabika E."/>
            <person name="Karaffa L."/>
            <person name="Karanyi Z."/>
            <person name="Krasevec N."/>
            <person name="Kuo A."/>
            <person name="Kusch H."/>
            <person name="LaButti K."/>
            <person name="Lagendijk E.L."/>
            <person name="Lapidus A."/>
            <person name="Levasseur A."/>
            <person name="Lindquist E."/>
            <person name="Lipzen A."/>
            <person name="Logrieco A.F."/>
            <person name="MacCabe A."/>
            <person name="Maekelae M.R."/>
            <person name="Malavazi I."/>
            <person name="Melin P."/>
            <person name="Meyer V."/>
            <person name="Mielnichuk N."/>
            <person name="Miskei M."/>
            <person name="Molnar A.P."/>
            <person name="Mule G."/>
            <person name="Ngan C.Y."/>
            <person name="Orejas M."/>
            <person name="Orosz E."/>
            <person name="Ouedraogo J.P."/>
            <person name="Overkamp K.M."/>
            <person name="Park H.-S."/>
            <person name="Perrone G."/>
            <person name="Piumi F."/>
            <person name="Punt P.J."/>
            <person name="Ram A.F."/>
            <person name="Ramon A."/>
            <person name="Rauscher S."/>
            <person name="Record E."/>
            <person name="Riano-Pachon D.M."/>
            <person name="Robert V."/>
            <person name="Roehrig J."/>
            <person name="Ruller R."/>
            <person name="Salamov A."/>
            <person name="Salih N.S."/>
            <person name="Samson R.A."/>
            <person name="Sandor E."/>
            <person name="Sanguinetti M."/>
            <person name="Schuetze T."/>
            <person name="Sepcic K."/>
            <person name="Shelest E."/>
            <person name="Sherlock G."/>
            <person name="Sophianopoulou V."/>
            <person name="Squina F.M."/>
            <person name="Sun H."/>
            <person name="Susca A."/>
            <person name="Todd R.B."/>
            <person name="Tsang A."/>
            <person name="Unkles S.E."/>
            <person name="van de Wiele N."/>
            <person name="van Rossen-Uffink D."/>
            <person name="Oliveira J.V."/>
            <person name="Vesth T.C."/>
            <person name="Visser J."/>
            <person name="Yu J.-H."/>
            <person name="Zhou M."/>
            <person name="Andersen M.R."/>
            <person name="Archer D.B."/>
            <person name="Baker S.E."/>
            <person name="Benoit I."/>
            <person name="Brakhage A.A."/>
            <person name="Braus G.H."/>
            <person name="Fischer R."/>
            <person name="Frisvad J.C."/>
            <person name="Goldman G.H."/>
            <person name="Houbraken J."/>
            <person name="Oakley B."/>
            <person name="Pocsi I."/>
            <person name="Scazzocchio C."/>
            <person name="Seiboth B."/>
            <person name="vanKuyk P.A."/>
            <person name="Wortman J."/>
            <person name="Dyer P.S."/>
            <person name="Grigoriev I.V."/>
        </authorList>
    </citation>
    <scope>NUCLEOTIDE SEQUENCE [LARGE SCALE GENOMIC DNA]</scope>
    <source>
        <strain evidence="14">CBS 506.65</strain>
    </source>
</reference>
<dbReference type="SUPFAM" id="SSF52279">
    <property type="entry name" value="Beta-D-glucan exohydrolase, C-terminal domain"/>
    <property type="match status" value="1"/>
</dbReference>
<dbReference type="InterPro" id="IPR036881">
    <property type="entry name" value="Glyco_hydro_3_C_sf"/>
</dbReference>
<dbReference type="Gene3D" id="2.60.40.10">
    <property type="entry name" value="Immunoglobulins"/>
    <property type="match status" value="1"/>
</dbReference>
<feature type="domain" description="PA14" evidence="12">
    <location>
        <begin position="426"/>
        <end position="579"/>
    </location>
</feature>
<evidence type="ECO:0000256" key="11">
    <source>
        <dbReference type="RuleBase" id="RU361161"/>
    </source>
</evidence>
<evidence type="ECO:0000313" key="13">
    <source>
        <dbReference type="EMBL" id="OJJ45297.1"/>
    </source>
</evidence>
<dbReference type="PANTHER" id="PTHR42715">
    <property type="entry name" value="BETA-GLUCOSIDASE"/>
    <property type="match status" value="1"/>
</dbReference>
<dbReference type="Proteomes" id="UP000184188">
    <property type="component" value="Unassembled WGS sequence"/>
</dbReference>
<dbReference type="Pfam" id="PF01915">
    <property type="entry name" value="Glyco_hydro_3_C"/>
    <property type="match status" value="1"/>
</dbReference>
<evidence type="ECO:0000313" key="14">
    <source>
        <dbReference type="Proteomes" id="UP000184188"/>
    </source>
</evidence>
<dbReference type="PRINTS" id="PR00133">
    <property type="entry name" value="GLHYDRLASE3"/>
</dbReference>
<dbReference type="SMART" id="SM00758">
    <property type="entry name" value="PA14"/>
    <property type="match status" value="1"/>
</dbReference>
<dbReference type="Pfam" id="PF07691">
    <property type="entry name" value="PA14"/>
    <property type="match status" value="1"/>
</dbReference>
<evidence type="ECO:0000259" key="12">
    <source>
        <dbReference type="PROSITE" id="PS51820"/>
    </source>
</evidence>
<keyword evidence="8 11" id="KW-0119">Carbohydrate metabolism</keyword>
<keyword evidence="10 11" id="KW-0624">Polysaccharide degradation</keyword>
<comment type="pathway">
    <text evidence="2 11">Glycan metabolism; cellulose degradation.</text>
</comment>
<dbReference type="InterPro" id="IPR050288">
    <property type="entry name" value="Cellulose_deg_GH3"/>
</dbReference>
<accession>A0A1L9SDY9</accession>
<evidence type="ECO:0000256" key="1">
    <source>
        <dbReference type="ARBA" id="ARBA00000448"/>
    </source>
</evidence>
<dbReference type="InterPro" id="IPR037524">
    <property type="entry name" value="PA14/GLEYA"/>
</dbReference>
<dbReference type="InterPro" id="IPR011658">
    <property type="entry name" value="PA14_dom"/>
</dbReference>
<dbReference type="PROSITE" id="PS51820">
    <property type="entry name" value="PA14"/>
    <property type="match status" value="1"/>
</dbReference>
<dbReference type="PROSITE" id="PS00775">
    <property type="entry name" value="GLYCOSYL_HYDROL_F3"/>
    <property type="match status" value="1"/>
</dbReference>
<dbReference type="RefSeq" id="XP_022579807.1">
    <property type="nucleotide sequence ID" value="XM_022730607.1"/>
</dbReference>
<keyword evidence="5 11" id="KW-0378">Hydrolase</keyword>
<sequence length="862" mass="95060">MQLHDLSETPEVTPSKDGISHAVKEITAENQSFLSRLPRLTLEEKAELLSGSTFINSSAIPRLDIPAIKLVDSVNSVKGSEVHHGVPTAIFPSSTCYGATWNRELMEELGKSLANQAKLKSAQVILGPTINLHRDPRAGRNFECFSEDPLLSGQLAAAIVNGIQSCSVAACPKHFACNDSEFKRRQYDVTESPNSRTLRELYLAAFQELLRGSEPMALMASYNKVDGVYASENDFLKDILRDEWAYNGCLVSDWFATKSTANAINAGLDLEMPGPSVFRGQRLVDQVRSGQIEESAVDKCVSRVLTLLDDTRECHGNRPERSDIDENTNNLARRIASEGIVLLKNENKALPLDMRQVPKIAVIGVPAMNPTICGGGSASAPPQYIQRPLECLQNSHPAPSRVRYAHGVNTNRLVPVLSSKQTQAENGQQGFDIKYFDSDSQELVLSEFQKVPVVAMVRDLKPGLQEGRFRYELTTTLTPETTGHHTLATRSTGAFELYVDGNLVMSSAQRELSMEDFLFEPARLEQRVEVFMAASRPYSIRLVTQARVPREGDYEPNPHGTTLCFEEYVDERAQIFDAVSIAAASDVSIIFAGRNSEYESEGFDLQEISMPTPQARLIKAVAAVSKKTVLVLHCGNPIDVSGFVDDVDAVLNAHFPGQEGGQAITDIITGKTSPSGKLATTWPKTLDADHVPTAAHFPARWTEETGYTIQYAEGLNMGYRWPEFDSRARWSFGFGLSYTTFDYSALHVDDGLAVPFSNEINISLAVTNTGSFPGHEVIQVYITPSDSTSVYRPARELKGFTKVWILPGESERVTITLDRNHACSFWDESVNKWRLEPGTYGVRVGSLAATFEVKEGLTWSGR</sequence>
<evidence type="ECO:0000256" key="9">
    <source>
        <dbReference type="ARBA" id="ARBA00023295"/>
    </source>
</evidence>
<dbReference type="VEuPathDB" id="FungiDB:ASPZODRAFT_99208"/>
<organism evidence="13 14">
    <name type="scientific">Penicilliopsis zonata CBS 506.65</name>
    <dbReference type="NCBI Taxonomy" id="1073090"/>
    <lineage>
        <taxon>Eukaryota</taxon>
        <taxon>Fungi</taxon>
        <taxon>Dikarya</taxon>
        <taxon>Ascomycota</taxon>
        <taxon>Pezizomycotina</taxon>
        <taxon>Eurotiomycetes</taxon>
        <taxon>Eurotiomycetidae</taxon>
        <taxon>Eurotiales</taxon>
        <taxon>Aspergillaceae</taxon>
        <taxon>Penicilliopsis</taxon>
    </lineage>
</organism>
<evidence type="ECO:0000256" key="6">
    <source>
        <dbReference type="ARBA" id="ARBA00023001"/>
    </source>
</evidence>
<comment type="similarity">
    <text evidence="3 11">Belongs to the glycosyl hydrolase 3 family.</text>
</comment>
<evidence type="ECO:0000256" key="2">
    <source>
        <dbReference type="ARBA" id="ARBA00004987"/>
    </source>
</evidence>
<name>A0A1L9SDY9_9EURO</name>
<gene>
    <name evidence="13" type="ORF">ASPZODRAFT_99208</name>
</gene>
<dbReference type="Gene3D" id="3.20.20.300">
    <property type="entry name" value="Glycoside hydrolase, family 3, N-terminal domain"/>
    <property type="match status" value="1"/>
</dbReference>
<dbReference type="InterPro" id="IPR026891">
    <property type="entry name" value="Fn3-like"/>
</dbReference>
<dbReference type="Pfam" id="PF14310">
    <property type="entry name" value="Fn3-like"/>
    <property type="match status" value="1"/>
</dbReference>
<protein>
    <recommendedName>
        <fullName evidence="4 11">beta-glucosidase</fullName>
        <ecNumber evidence="4 11">3.2.1.21</ecNumber>
    </recommendedName>
</protein>
<dbReference type="Gene3D" id="2.60.120.260">
    <property type="entry name" value="Galactose-binding domain-like"/>
    <property type="match status" value="1"/>
</dbReference>
<dbReference type="AlphaFoldDB" id="A0A1L9SDY9"/>
<keyword evidence="14" id="KW-1185">Reference proteome</keyword>
<evidence type="ECO:0000256" key="5">
    <source>
        <dbReference type="ARBA" id="ARBA00022801"/>
    </source>
</evidence>
<dbReference type="InterPro" id="IPR013783">
    <property type="entry name" value="Ig-like_fold"/>
</dbReference>
<dbReference type="EC" id="3.2.1.21" evidence="4 11"/>
<dbReference type="InterPro" id="IPR002772">
    <property type="entry name" value="Glyco_hydro_3_C"/>
</dbReference>
<dbReference type="SUPFAM" id="SSF56988">
    <property type="entry name" value="Anthrax protective antigen"/>
    <property type="match status" value="1"/>
</dbReference>
<dbReference type="InterPro" id="IPR001764">
    <property type="entry name" value="Glyco_hydro_3_N"/>
</dbReference>
<dbReference type="FunFam" id="2.60.40.10:FF:000495">
    <property type="entry name" value="Periplasmic beta-glucosidase"/>
    <property type="match status" value="1"/>
</dbReference>
<dbReference type="SUPFAM" id="SSF51445">
    <property type="entry name" value="(Trans)glycosidases"/>
    <property type="match status" value="1"/>
</dbReference>
<dbReference type="InterPro" id="IPR036962">
    <property type="entry name" value="Glyco_hydro_3_N_sf"/>
</dbReference>
<evidence type="ECO:0000256" key="7">
    <source>
        <dbReference type="ARBA" id="ARBA00023180"/>
    </source>
</evidence>
<evidence type="ECO:0000256" key="3">
    <source>
        <dbReference type="ARBA" id="ARBA00005336"/>
    </source>
</evidence>
<dbReference type="InterPro" id="IPR017853">
    <property type="entry name" value="GH"/>
</dbReference>
<keyword evidence="7" id="KW-0325">Glycoprotein</keyword>
<dbReference type="GO" id="GO:0008422">
    <property type="term" value="F:beta-glucosidase activity"/>
    <property type="evidence" value="ECO:0007669"/>
    <property type="project" value="UniProtKB-EC"/>
</dbReference>
<comment type="catalytic activity">
    <reaction evidence="1 11">
        <text>Hydrolysis of terminal, non-reducing beta-D-glucosyl residues with release of beta-D-glucose.</text>
        <dbReference type="EC" id="3.2.1.21"/>
    </reaction>
</comment>
<dbReference type="OrthoDB" id="10036721at2759"/>
<keyword evidence="9 11" id="KW-0326">Glycosidase</keyword>